<proteinExistence type="predicted"/>
<dbReference type="RefSeq" id="WP_279615613.1">
    <property type="nucleotide sequence ID" value="NZ_CP139098.1"/>
</dbReference>
<sequence>MMKGFEINTHEKIKTAKLAVPFASAHIVIAQPDRHRRMNH</sequence>
<name>A0ABS4FGF8_9BACL</name>
<dbReference type="Proteomes" id="UP000706926">
    <property type="component" value="Unassembled WGS sequence"/>
</dbReference>
<accession>A0ABS4FGF8</accession>
<reference evidence="1 2" key="1">
    <citation type="submission" date="2021-03" db="EMBL/GenBank/DDBJ databases">
        <title>Genomic Encyclopedia of Type Strains, Phase IV (KMG-IV): sequencing the most valuable type-strain genomes for metagenomic binning, comparative biology and taxonomic classification.</title>
        <authorList>
            <person name="Goeker M."/>
        </authorList>
    </citation>
    <scope>NUCLEOTIDE SEQUENCE [LARGE SCALE GENOMIC DNA]</scope>
    <source>
        <strain evidence="1 2">DSM 15596</strain>
    </source>
</reference>
<protein>
    <submittedName>
        <fullName evidence="1">Uncharacterized protein</fullName>
    </submittedName>
</protein>
<organism evidence="1 2">
    <name type="scientific">Paenibacillus lactis</name>
    <dbReference type="NCBI Taxonomy" id="228574"/>
    <lineage>
        <taxon>Bacteria</taxon>
        <taxon>Bacillati</taxon>
        <taxon>Bacillota</taxon>
        <taxon>Bacilli</taxon>
        <taxon>Bacillales</taxon>
        <taxon>Paenibacillaceae</taxon>
        <taxon>Paenibacillus</taxon>
    </lineage>
</organism>
<keyword evidence="2" id="KW-1185">Reference proteome</keyword>
<evidence type="ECO:0000313" key="2">
    <source>
        <dbReference type="Proteomes" id="UP000706926"/>
    </source>
</evidence>
<gene>
    <name evidence="1" type="ORF">J2Z18_004457</name>
</gene>
<dbReference type="EMBL" id="JAGGKI010000013">
    <property type="protein sequence ID" value="MBP1895347.1"/>
    <property type="molecule type" value="Genomic_DNA"/>
</dbReference>
<evidence type="ECO:0000313" key="1">
    <source>
        <dbReference type="EMBL" id="MBP1895347.1"/>
    </source>
</evidence>
<comment type="caution">
    <text evidence="1">The sequence shown here is derived from an EMBL/GenBank/DDBJ whole genome shotgun (WGS) entry which is preliminary data.</text>
</comment>
<dbReference type="GeneID" id="95408116"/>